<accession>A0A1C3WTR3</accession>
<evidence type="ECO:0000256" key="10">
    <source>
        <dbReference type="ARBA" id="ARBA00035686"/>
    </source>
</evidence>
<keyword evidence="7 11" id="KW-1133">Transmembrane helix</keyword>
<keyword evidence="13" id="KW-1185">Reference proteome</keyword>
<keyword evidence="5" id="KW-0762">Sugar transport</keyword>
<dbReference type="Proteomes" id="UP000199435">
    <property type="component" value="Unassembled WGS sequence"/>
</dbReference>
<evidence type="ECO:0000256" key="4">
    <source>
        <dbReference type="ARBA" id="ARBA00022519"/>
    </source>
</evidence>
<dbReference type="GO" id="GO:0005886">
    <property type="term" value="C:plasma membrane"/>
    <property type="evidence" value="ECO:0007669"/>
    <property type="project" value="UniProtKB-SubCell"/>
</dbReference>
<feature type="transmembrane region" description="Helical" evidence="11">
    <location>
        <begin position="228"/>
        <end position="257"/>
    </location>
</feature>
<keyword evidence="8 11" id="KW-0472">Membrane</keyword>
<keyword evidence="2" id="KW-0813">Transport</keyword>
<evidence type="ECO:0000313" key="13">
    <source>
        <dbReference type="Proteomes" id="UP000199435"/>
    </source>
</evidence>
<evidence type="ECO:0000256" key="6">
    <source>
        <dbReference type="ARBA" id="ARBA00022692"/>
    </source>
</evidence>
<feature type="transmembrane region" description="Helical" evidence="11">
    <location>
        <begin position="107"/>
        <end position="128"/>
    </location>
</feature>
<dbReference type="GO" id="GO:0022857">
    <property type="term" value="F:transmembrane transporter activity"/>
    <property type="evidence" value="ECO:0007669"/>
    <property type="project" value="InterPro"/>
</dbReference>
<evidence type="ECO:0000256" key="11">
    <source>
        <dbReference type="SAM" id="Phobius"/>
    </source>
</evidence>
<feature type="transmembrane region" description="Helical" evidence="11">
    <location>
        <begin position="135"/>
        <end position="153"/>
    </location>
</feature>
<organism evidence="12 13">
    <name type="scientific">Rhizobium miluonense</name>
    <dbReference type="NCBI Taxonomy" id="411945"/>
    <lineage>
        <taxon>Bacteria</taxon>
        <taxon>Pseudomonadati</taxon>
        <taxon>Pseudomonadota</taxon>
        <taxon>Alphaproteobacteria</taxon>
        <taxon>Hyphomicrobiales</taxon>
        <taxon>Rhizobiaceae</taxon>
        <taxon>Rhizobium/Agrobacterium group</taxon>
        <taxon>Rhizobium</taxon>
    </lineage>
</organism>
<evidence type="ECO:0000256" key="1">
    <source>
        <dbReference type="ARBA" id="ARBA00004651"/>
    </source>
</evidence>
<name>A0A1C3WTR3_9HYPH</name>
<feature type="transmembrane region" description="Helical" evidence="11">
    <location>
        <begin position="75"/>
        <end position="95"/>
    </location>
</feature>
<gene>
    <name evidence="12" type="ORF">GA0061102_104013</name>
</gene>
<evidence type="ECO:0000256" key="7">
    <source>
        <dbReference type="ARBA" id="ARBA00022989"/>
    </source>
</evidence>
<comment type="subcellular location">
    <subcellularLocation>
        <location evidence="1">Cell membrane</location>
        <topology evidence="1">Multi-pass membrane protein</topology>
    </subcellularLocation>
</comment>
<evidence type="ECO:0000256" key="5">
    <source>
        <dbReference type="ARBA" id="ARBA00022597"/>
    </source>
</evidence>
<evidence type="ECO:0000256" key="3">
    <source>
        <dbReference type="ARBA" id="ARBA00022475"/>
    </source>
</evidence>
<feature type="transmembrane region" description="Helical" evidence="11">
    <location>
        <begin position="326"/>
        <end position="348"/>
    </location>
</feature>
<keyword evidence="3" id="KW-1003">Cell membrane</keyword>
<feature type="transmembrane region" description="Helical" evidence="11">
    <location>
        <begin position="462"/>
        <end position="480"/>
    </location>
</feature>
<reference evidence="13" key="1">
    <citation type="submission" date="2016-08" db="EMBL/GenBank/DDBJ databases">
        <authorList>
            <person name="Varghese N."/>
            <person name="Submissions Spin"/>
        </authorList>
    </citation>
    <scope>NUCLEOTIDE SEQUENCE [LARGE SCALE GENOMIC DNA]</scope>
    <source>
        <strain evidence="13">HAMBI 2971</strain>
    </source>
</reference>
<dbReference type="InterPro" id="IPR001851">
    <property type="entry name" value="ABC_transp_permease"/>
</dbReference>
<dbReference type="CDD" id="cd06579">
    <property type="entry name" value="TM_PBP1_transp_AraH_like"/>
    <property type="match status" value="1"/>
</dbReference>
<feature type="transmembrane region" description="Helical" evidence="11">
    <location>
        <begin position="278"/>
        <end position="298"/>
    </location>
</feature>
<feature type="transmembrane region" description="Helical" evidence="11">
    <location>
        <begin position="197"/>
        <end position="216"/>
    </location>
</feature>
<dbReference type="Pfam" id="PF02653">
    <property type="entry name" value="BPD_transp_2"/>
    <property type="match status" value="1"/>
</dbReference>
<dbReference type="AlphaFoldDB" id="A0A1C3WTR3"/>
<keyword evidence="4" id="KW-0997">Cell inner membrane</keyword>
<proteinExistence type="predicted"/>
<dbReference type="PANTHER" id="PTHR32196:SF32">
    <property type="entry name" value="XYLOSE TRANSPORT SYSTEM PERMEASE PROTEIN XYLH"/>
    <property type="match status" value="1"/>
</dbReference>
<dbReference type="EMBL" id="FMAH01000040">
    <property type="protein sequence ID" value="SCB43389.1"/>
    <property type="molecule type" value="Genomic_DNA"/>
</dbReference>
<sequence length="483" mass="51903">MEPEETGWASDDVYCDQRGYCPAINKVQSRACAQQWENGKAMADMTHSTTSSGPRNAEEGVITRFLRATEIDTRLLGMIAALLIIWIGFDLYLRIFDGREFLTARNLWNLSVQTCEIAVLATGMVLVIVTRNIDLSVGSVLGFVAMIMGVMQAKWLPQYLGFDSSWTWIITLICGLVIGTAIGAFQGGIIAFMNVPSFIVTLGGLLVWRGLAWYVTSGQTVAPMDSTFIIMGGSGATGSIGANWSWVVGVLACLMIITGIVGSRRQRKRFGFPRRPLWAEYFLGCLGSVVVLGTIYLFNSYNWPVGIAKRYATEHNIAWPEAGLDIPYGIAVPVLIAVLIGIVMTFIATRLRFGRYVFAIGGNPEAAELAGIKTRWVIVRIFALMGLLAAVAAAISTARLNSAVNSQGTTYELFTIAAAVIGGTSLAGGSGTVAGAMLGALVMQSLQSGMGLANVDTPIQNVVVGIVLVVAVWLDIVYRSRAK</sequence>
<feature type="transmembrane region" description="Helical" evidence="11">
    <location>
        <begin position="165"/>
        <end position="185"/>
    </location>
</feature>
<evidence type="ECO:0000256" key="9">
    <source>
        <dbReference type="ARBA" id="ARBA00035611"/>
    </source>
</evidence>
<evidence type="ECO:0000256" key="8">
    <source>
        <dbReference type="ARBA" id="ARBA00023136"/>
    </source>
</evidence>
<comment type="function">
    <text evidence="9">Part of the binding-protein-dependent transport system for D-xylose. Probably responsible for the translocation of the substrate across the membrane.</text>
</comment>
<dbReference type="PANTHER" id="PTHR32196">
    <property type="entry name" value="ABC TRANSPORTER PERMEASE PROTEIN YPHD-RELATED-RELATED"/>
    <property type="match status" value="1"/>
</dbReference>
<feature type="transmembrane region" description="Helical" evidence="11">
    <location>
        <begin position="416"/>
        <end position="441"/>
    </location>
</feature>
<evidence type="ECO:0000313" key="12">
    <source>
        <dbReference type="EMBL" id="SCB43389.1"/>
    </source>
</evidence>
<feature type="transmembrane region" description="Helical" evidence="11">
    <location>
        <begin position="377"/>
        <end position="396"/>
    </location>
</feature>
<evidence type="ECO:0000256" key="2">
    <source>
        <dbReference type="ARBA" id="ARBA00022448"/>
    </source>
</evidence>
<keyword evidence="6 11" id="KW-0812">Transmembrane</keyword>
<protein>
    <recommendedName>
        <fullName evidence="10">Xylose transport system permease protein XylH</fullName>
    </recommendedName>
</protein>
<dbReference type="STRING" id="411945.GA0061102_104013"/>